<dbReference type="FunFam" id="3.30.70.270:FF:000001">
    <property type="entry name" value="Diguanylate cyclase domain protein"/>
    <property type="match status" value="1"/>
</dbReference>
<evidence type="ECO:0000259" key="1">
    <source>
        <dbReference type="PROSITE" id="PS50112"/>
    </source>
</evidence>
<dbReference type="SMART" id="SM00091">
    <property type="entry name" value="PAS"/>
    <property type="match status" value="2"/>
</dbReference>
<accession>A0A2T4U2E9</accession>
<dbReference type="SMART" id="SM00086">
    <property type="entry name" value="PAC"/>
    <property type="match status" value="3"/>
</dbReference>
<dbReference type="InterPro" id="IPR000014">
    <property type="entry name" value="PAS"/>
</dbReference>
<dbReference type="EMBL" id="PZJJ01000043">
    <property type="protein sequence ID" value="PTL37573.1"/>
    <property type="molecule type" value="Genomic_DNA"/>
</dbReference>
<dbReference type="InterPro" id="IPR029787">
    <property type="entry name" value="Nucleotide_cyclase"/>
</dbReference>
<dbReference type="Gene3D" id="3.30.450.20">
    <property type="entry name" value="PAS domain"/>
    <property type="match status" value="5"/>
</dbReference>
<dbReference type="InterPro" id="IPR001610">
    <property type="entry name" value="PAC"/>
</dbReference>
<protein>
    <recommendedName>
        <fullName evidence="6">PAS domain S-box protein</fullName>
    </recommendedName>
</protein>
<dbReference type="InterPro" id="IPR035965">
    <property type="entry name" value="PAS-like_dom_sf"/>
</dbReference>
<dbReference type="Pfam" id="PF08447">
    <property type="entry name" value="PAS_3"/>
    <property type="match status" value="3"/>
</dbReference>
<dbReference type="PROSITE" id="PS50113">
    <property type="entry name" value="PAC"/>
    <property type="match status" value="3"/>
</dbReference>
<reference evidence="4 5" key="1">
    <citation type="submission" date="2018-03" db="EMBL/GenBank/DDBJ databases">
        <title>Alkalicoccus saliphilus sp. nov., isolated from a mineral pool.</title>
        <authorList>
            <person name="Zhao B."/>
        </authorList>
    </citation>
    <scope>NUCLEOTIDE SEQUENCE [LARGE SCALE GENOMIC DNA]</scope>
    <source>
        <strain evidence="4 5">6AG</strain>
    </source>
</reference>
<proteinExistence type="predicted"/>
<dbReference type="NCBIfam" id="TIGR00254">
    <property type="entry name" value="GGDEF"/>
    <property type="match status" value="1"/>
</dbReference>
<feature type="domain" description="PAC" evidence="2">
    <location>
        <begin position="598"/>
        <end position="649"/>
    </location>
</feature>
<evidence type="ECO:0008006" key="6">
    <source>
        <dbReference type="Google" id="ProtNLM"/>
    </source>
</evidence>
<dbReference type="InterPro" id="IPR013655">
    <property type="entry name" value="PAS_fold_3"/>
</dbReference>
<feature type="domain" description="PAC" evidence="2">
    <location>
        <begin position="467"/>
        <end position="518"/>
    </location>
</feature>
<dbReference type="InterPro" id="IPR000160">
    <property type="entry name" value="GGDEF_dom"/>
</dbReference>
<feature type="domain" description="GGDEF" evidence="3">
    <location>
        <begin position="695"/>
        <end position="828"/>
    </location>
</feature>
<dbReference type="SMART" id="SM00267">
    <property type="entry name" value="GGDEF"/>
    <property type="match status" value="1"/>
</dbReference>
<dbReference type="SUPFAM" id="SSF55073">
    <property type="entry name" value="Nucleotide cyclase"/>
    <property type="match status" value="1"/>
</dbReference>
<dbReference type="InterPro" id="IPR043128">
    <property type="entry name" value="Rev_trsase/Diguanyl_cyclase"/>
</dbReference>
<name>A0A2T4U2E9_9BACI</name>
<dbReference type="InterPro" id="IPR000700">
    <property type="entry name" value="PAS-assoc_C"/>
</dbReference>
<dbReference type="PROSITE" id="PS50887">
    <property type="entry name" value="GGDEF"/>
    <property type="match status" value="1"/>
</dbReference>
<keyword evidence="5" id="KW-1185">Reference proteome</keyword>
<feature type="domain" description="PAS" evidence="1">
    <location>
        <begin position="155"/>
        <end position="207"/>
    </location>
</feature>
<evidence type="ECO:0000259" key="2">
    <source>
        <dbReference type="PROSITE" id="PS50113"/>
    </source>
</evidence>
<dbReference type="Proteomes" id="UP000240509">
    <property type="component" value="Unassembled WGS sequence"/>
</dbReference>
<evidence type="ECO:0000259" key="3">
    <source>
        <dbReference type="PROSITE" id="PS50887"/>
    </source>
</evidence>
<comment type="caution">
    <text evidence="4">The sequence shown here is derived from an EMBL/GenBank/DDBJ whole genome shotgun (WGS) entry which is preliminary data.</text>
</comment>
<dbReference type="Pfam" id="PF00990">
    <property type="entry name" value="GGDEF"/>
    <property type="match status" value="1"/>
</dbReference>
<dbReference type="CDD" id="cd00130">
    <property type="entry name" value="PAS"/>
    <property type="match status" value="4"/>
</dbReference>
<dbReference type="CDD" id="cd01949">
    <property type="entry name" value="GGDEF"/>
    <property type="match status" value="1"/>
</dbReference>
<dbReference type="SUPFAM" id="SSF55785">
    <property type="entry name" value="PYP-like sensor domain (PAS domain)"/>
    <property type="match status" value="5"/>
</dbReference>
<dbReference type="InterPro" id="IPR052155">
    <property type="entry name" value="Biofilm_reg_signaling"/>
</dbReference>
<dbReference type="Pfam" id="PF13426">
    <property type="entry name" value="PAS_9"/>
    <property type="match status" value="2"/>
</dbReference>
<dbReference type="NCBIfam" id="TIGR00229">
    <property type="entry name" value="sensory_box"/>
    <property type="match status" value="3"/>
</dbReference>
<sequence length="836" mass="96567">MVVVLLLGRMEGSKLGSICYENIIRTLPVGYAYQKMIFEDGEAVDYLILDMNDKMEEILGLQMDDTVDKRMQEILPAPEEKHRDWVQTYNEVLTNGEMMILERYSHALQRWYKVQIIPHGKDLFSVIFMDITEEKATLSMLDTFFSGSLGLLARLDSSGAILEVNPEWEVVTGYTRNEMLGRKMTDFIRYEDREEACRVFHIAGRGEAVRGHVNCVLTKKREKRLIEWHLFEQDGNIYSTALDITERSIRDTEIQRREAMLKNLTEEIPGGLCQLKINKEGRFTLPYYSDGFLEMFEIKRETLKDRPYLLFEKVHEDDRDKALQSLLRSKEEQSRWFTEVRIRKLAGDVRWIRASSKPVFMEDGSIIWHGYITDITEEKNKELALKESEEKMRGLFSQVPGMIYQFNVHPSGEHELVTTSNGIWDLIKLSPETVYEDISTMFARVHPDDLPNMLALIEESKQSEKMWNQDFRVIHPDRGVRWVRSNASPTKLEAGVMRFYGYTYDITELKEKEEAIDRRDKLISGISAQVPGVIYQLVSQGPGDYRFSTATGSLHKIFGAHLANRDISELELEEFVHEEDLPDLYHSLDISREEKTPFDETFRLVKRSGAVKWLRASADPRKMEGGETMWSGYITDVTDSKLTEFALRESERRYRSLAEQMEVMAYHDPLTGLPNRRLLFDRMEQLVRQTSRTGTKLGVLFLDLDNFKSINDVYGHDTGDKLLVKVAEKLKSAVRKTDTVARMAGDEFLIVFTNIYTEENLKTAASSVMAQFQEEMQIGEHVLKVEASSGAALYPDHGMNIETLLKNADKAMYLKKKKNKNGFALYGENTVNRHSI</sequence>
<evidence type="ECO:0000313" key="5">
    <source>
        <dbReference type="Proteomes" id="UP000240509"/>
    </source>
</evidence>
<feature type="domain" description="PAC" evidence="2">
    <location>
        <begin position="336"/>
        <end position="387"/>
    </location>
</feature>
<evidence type="ECO:0000313" key="4">
    <source>
        <dbReference type="EMBL" id="PTL37573.1"/>
    </source>
</evidence>
<dbReference type="AlphaFoldDB" id="A0A2T4U2E9"/>
<dbReference type="PANTHER" id="PTHR44757:SF2">
    <property type="entry name" value="BIOFILM ARCHITECTURE MAINTENANCE PROTEIN MBAA"/>
    <property type="match status" value="1"/>
</dbReference>
<organism evidence="4 5">
    <name type="scientific">Alkalicoccus saliphilus</name>
    <dbReference type="NCBI Taxonomy" id="200989"/>
    <lineage>
        <taxon>Bacteria</taxon>
        <taxon>Bacillati</taxon>
        <taxon>Bacillota</taxon>
        <taxon>Bacilli</taxon>
        <taxon>Bacillales</taxon>
        <taxon>Bacillaceae</taxon>
        <taxon>Alkalicoccus</taxon>
    </lineage>
</organism>
<dbReference type="PROSITE" id="PS50112">
    <property type="entry name" value="PAS"/>
    <property type="match status" value="1"/>
</dbReference>
<gene>
    <name evidence="4" type="ORF">C6Y45_15835</name>
</gene>
<dbReference type="Gene3D" id="3.30.70.270">
    <property type="match status" value="1"/>
</dbReference>
<dbReference type="GO" id="GO:0006355">
    <property type="term" value="P:regulation of DNA-templated transcription"/>
    <property type="evidence" value="ECO:0007669"/>
    <property type="project" value="InterPro"/>
</dbReference>
<dbReference type="PANTHER" id="PTHR44757">
    <property type="entry name" value="DIGUANYLATE CYCLASE DGCP"/>
    <property type="match status" value="1"/>
</dbReference>